<dbReference type="STRING" id="1754190.A0A1Y2EW96"/>
<protein>
    <submittedName>
        <fullName evidence="2">Uncharacterized protein</fullName>
    </submittedName>
</protein>
<evidence type="ECO:0000313" key="3">
    <source>
        <dbReference type="Proteomes" id="UP000193920"/>
    </source>
</evidence>
<feature type="compositionally biased region" description="Low complexity" evidence="1">
    <location>
        <begin position="364"/>
        <end position="376"/>
    </location>
</feature>
<dbReference type="OrthoDB" id="10615847at2759"/>
<evidence type="ECO:0000256" key="1">
    <source>
        <dbReference type="SAM" id="MobiDB-lite"/>
    </source>
</evidence>
<feature type="compositionally biased region" description="Basic and acidic residues" evidence="1">
    <location>
        <begin position="328"/>
        <end position="338"/>
    </location>
</feature>
<feature type="region of interest" description="Disordered" evidence="1">
    <location>
        <begin position="1"/>
        <end position="63"/>
    </location>
</feature>
<organism evidence="2 3">
    <name type="scientific">Neocallimastix californiae</name>
    <dbReference type="NCBI Taxonomy" id="1754190"/>
    <lineage>
        <taxon>Eukaryota</taxon>
        <taxon>Fungi</taxon>
        <taxon>Fungi incertae sedis</taxon>
        <taxon>Chytridiomycota</taxon>
        <taxon>Chytridiomycota incertae sedis</taxon>
        <taxon>Neocallimastigomycetes</taxon>
        <taxon>Neocallimastigales</taxon>
        <taxon>Neocallimastigaceae</taxon>
        <taxon>Neocallimastix</taxon>
    </lineage>
</organism>
<feature type="compositionally biased region" description="Polar residues" evidence="1">
    <location>
        <begin position="640"/>
        <end position="649"/>
    </location>
</feature>
<feature type="compositionally biased region" description="Low complexity" evidence="1">
    <location>
        <begin position="269"/>
        <end position="284"/>
    </location>
</feature>
<gene>
    <name evidence="2" type="ORF">LY90DRAFT_131628</name>
</gene>
<feature type="region of interest" description="Disordered" evidence="1">
    <location>
        <begin position="694"/>
        <end position="740"/>
    </location>
</feature>
<reference evidence="2 3" key="1">
    <citation type="submission" date="2016-08" db="EMBL/GenBank/DDBJ databases">
        <title>A Parts List for Fungal Cellulosomes Revealed by Comparative Genomics.</title>
        <authorList>
            <consortium name="DOE Joint Genome Institute"/>
            <person name="Haitjema C.H."/>
            <person name="Gilmore S.P."/>
            <person name="Henske J.K."/>
            <person name="Solomon K.V."/>
            <person name="De Groot R."/>
            <person name="Kuo A."/>
            <person name="Mondo S.J."/>
            <person name="Salamov A.A."/>
            <person name="Labutti K."/>
            <person name="Zhao Z."/>
            <person name="Chiniquy J."/>
            <person name="Barry K."/>
            <person name="Brewer H.M."/>
            <person name="Purvine S.O."/>
            <person name="Wright A.T."/>
            <person name="Boxma B."/>
            <person name="Van Alen T."/>
            <person name="Hackstein J.H."/>
            <person name="Baker S.E."/>
            <person name="Grigoriev I.V."/>
            <person name="O'Malley M.A."/>
        </authorList>
    </citation>
    <scope>NUCLEOTIDE SEQUENCE [LARGE SCALE GENOMIC DNA]</scope>
    <source>
        <strain evidence="2 3">G1</strain>
    </source>
</reference>
<feature type="region of interest" description="Disordered" evidence="1">
    <location>
        <begin position="269"/>
        <end position="520"/>
    </location>
</feature>
<comment type="caution">
    <text evidence="2">The sequence shown here is derived from an EMBL/GenBank/DDBJ whole genome shotgun (WGS) entry which is preliminary data.</text>
</comment>
<feature type="region of interest" description="Disordered" evidence="1">
    <location>
        <begin position="75"/>
        <end position="119"/>
    </location>
</feature>
<feature type="compositionally biased region" description="Polar residues" evidence="1">
    <location>
        <begin position="291"/>
        <end position="301"/>
    </location>
</feature>
<feature type="compositionally biased region" description="Low complexity" evidence="1">
    <location>
        <begin position="418"/>
        <end position="430"/>
    </location>
</feature>
<feature type="compositionally biased region" description="Polar residues" evidence="1">
    <location>
        <begin position="694"/>
        <end position="724"/>
    </location>
</feature>
<sequence>MEYSTLQNDTISVPQMPYSMTNSNFKPSPKVIPGSPSNQSIATPKLQYQSQGNKIGTPNLQYQRKTSTPTIIYQNKPQVISVNRSPKASSPPDHSSKSPKIHNIKNGARSPILTSSQSKSPVLNSRFNIVYNSQDYVQPPRIRRGISEKNIKQYGNDDLIYDTQKPNKNYISNTNSPLFIKDGNLISSSYQVSSSNNYLNNDSYPFRSESVKSASTFKIKNAYEGTSSTTDNNNSYYNNEPYTYTYSDSDDEYINSELNESMLDKYTDSLSDSELLSPSSSLFNPSPPKSMTQLYHKNSSLFKPKKPIERSNSSSSNRRKNSTGSLRNEYESDKEQYSKTDSASQHSKNHYRPRSNSRSDVNGKSSNYYRSRSNSKPDINADLPSSYRSRSNSKPDINADLSNSYRPRSNSKPESVANYSNSYRSRSNSNTKLESYNNIKNNSNYHSKSTSSKDRTTNNDNSARSHSHSRSRSHSRSEHEHHSKSKSRSHSRSISRSRSRSNSQSIVNSKINSNKLPTTSNVNTINTIFSFTNMKNSLNSPDNSPNIHPSSYSSEFSLGSFSDKELYYNQSPGLNHSSSVNSVNNPSLKFSNDNQSISSSYIKGKSKYSNYSGGNSYSHHPYSSSSQSHLSSQIPIATKPSKSNLDTSQQSYNSLKNINPCFPESIIRNRSHSNSQVNNYSSIINRNRSLSNNTIGTSKITSPYNKPSMTMSTNNQSETSSIKSKLNDVPEYSYPRSTSS</sequence>
<dbReference type="EMBL" id="MCOG01000025">
    <property type="protein sequence ID" value="ORY75534.1"/>
    <property type="molecule type" value="Genomic_DNA"/>
</dbReference>
<feature type="compositionally biased region" description="Basic residues" evidence="1">
    <location>
        <begin position="465"/>
        <end position="474"/>
    </location>
</feature>
<feature type="compositionally biased region" description="Low complexity" evidence="1">
    <location>
        <begin position="612"/>
        <end position="632"/>
    </location>
</feature>
<dbReference type="Proteomes" id="UP000193920">
    <property type="component" value="Unassembled WGS sequence"/>
</dbReference>
<accession>A0A1Y2EW96</accession>
<feature type="compositionally biased region" description="Polar residues" evidence="1">
    <location>
        <begin position="75"/>
        <end position="84"/>
    </location>
</feature>
<feature type="compositionally biased region" description="Polar residues" evidence="1">
    <location>
        <begin position="502"/>
        <end position="520"/>
    </location>
</feature>
<feature type="compositionally biased region" description="Polar residues" evidence="1">
    <location>
        <begin position="1"/>
        <end position="26"/>
    </location>
</feature>
<dbReference type="AlphaFoldDB" id="A0A1Y2EW96"/>
<evidence type="ECO:0000313" key="2">
    <source>
        <dbReference type="EMBL" id="ORY75534.1"/>
    </source>
</evidence>
<feature type="region of interest" description="Disordered" evidence="1">
    <location>
        <begin position="612"/>
        <end position="649"/>
    </location>
</feature>
<feature type="compositionally biased region" description="Basic residues" evidence="1">
    <location>
        <begin position="482"/>
        <end position="499"/>
    </location>
</feature>
<keyword evidence="3" id="KW-1185">Reference proteome</keyword>
<feature type="compositionally biased region" description="Polar residues" evidence="1">
    <location>
        <begin position="386"/>
        <end position="413"/>
    </location>
</feature>
<feature type="compositionally biased region" description="Polar residues" evidence="1">
    <location>
        <begin position="431"/>
        <end position="450"/>
    </location>
</feature>
<proteinExistence type="predicted"/>
<feature type="compositionally biased region" description="Polar residues" evidence="1">
    <location>
        <begin position="35"/>
        <end position="63"/>
    </location>
</feature>
<name>A0A1Y2EW96_9FUNG</name>